<accession>A0ABS9ZSV7</accession>
<dbReference type="EMBL" id="JALGBH010000001">
    <property type="protein sequence ID" value="MCJ0741671.1"/>
    <property type="molecule type" value="Genomic_DNA"/>
</dbReference>
<dbReference type="InterPro" id="IPR025345">
    <property type="entry name" value="DUF4249"/>
</dbReference>
<keyword evidence="2" id="KW-1185">Reference proteome</keyword>
<evidence type="ECO:0000313" key="2">
    <source>
        <dbReference type="Proteomes" id="UP001165460"/>
    </source>
</evidence>
<proteinExistence type="predicted"/>
<reference evidence="1" key="1">
    <citation type="submission" date="2022-03" db="EMBL/GenBank/DDBJ databases">
        <authorList>
            <person name="Woo C.Y."/>
        </authorList>
    </citation>
    <scope>NUCLEOTIDE SEQUENCE</scope>
    <source>
        <strain evidence="1">CYS-01</strain>
    </source>
</reference>
<dbReference type="Proteomes" id="UP001165460">
    <property type="component" value="Unassembled WGS sequence"/>
</dbReference>
<organism evidence="1 2">
    <name type="scientific">Pedobacter montanisoli</name>
    <dbReference type="NCBI Taxonomy" id="2923277"/>
    <lineage>
        <taxon>Bacteria</taxon>
        <taxon>Pseudomonadati</taxon>
        <taxon>Bacteroidota</taxon>
        <taxon>Sphingobacteriia</taxon>
        <taxon>Sphingobacteriales</taxon>
        <taxon>Sphingobacteriaceae</taxon>
        <taxon>Pedobacter</taxon>
    </lineage>
</organism>
<comment type="caution">
    <text evidence="1">The sequence shown here is derived from an EMBL/GenBank/DDBJ whole genome shotgun (WGS) entry which is preliminary data.</text>
</comment>
<dbReference type="Pfam" id="PF14054">
    <property type="entry name" value="DUF4249"/>
    <property type="match status" value="1"/>
</dbReference>
<dbReference type="RefSeq" id="WP_243359036.1">
    <property type="nucleotide sequence ID" value="NZ_JALGBH010000001.1"/>
</dbReference>
<evidence type="ECO:0000313" key="1">
    <source>
        <dbReference type="EMBL" id="MCJ0741671.1"/>
    </source>
</evidence>
<name>A0ABS9ZSV7_9SPHI</name>
<gene>
    <name evidence="1" type="ORF">MMF97_03030</name>
</gene>
<dbReference type="PROSITE" id="PS51257">
    <property type="entry name" value="PROKAR_LIPOPROTEIN"/>
    <property type="match status" value="1"/>
</dbReference>
<protein>
    <submittedName>
        <fullName evidence="1">DUF4249 domain-containing protein</fullName>
    </submittedName>
</protein>
<sequence>MMEKKYTLNPAFLLVALLFLLTGCEDVITLKLDEPGDQYVIEAQITDQLKGAQVALSKVKNFNADNHFNGQSGALVSIEDESGTPYILPETSTKGIYRNDLLKGIPSKAYKLKVQIVGKTFTATSIMPQKVVAQNAFAFELSLFDGPRLFTHVTYLDPVDRENYYRFFEYVNGVYTKTITVTDDEFTNGKLVKQMLWPNEFTEETKLKKGDEIKVEFLNIDKNIFKYWKSVKDGALGSSGNASPVNPVSNISGGAIGYFSAHTIQSIEYTVK</sequence>